<dbReference type="AlphaFoldDB" id="A0AA96GGG9"/>
<feature type="transmembrane region" description="Helical" evidence="1">
    <location>
        <begin position="61"/>
        <end position="86"/>
    </location>
</feature>
<keyword evidence="1" id="KW-1133">Transmembrane helix</keyword>
<feature type="transmembrane region" description="Helical" evidence="1">
    <location>
        <begin position="20"/>
        <end position="40"/>
    </location>
</feature>
<feature type="transmembrane region" description="Helical" evidence="1">
    <location>
        <begin position="248"/>
        <end position="269"/>
    </location>
</feature>
<organism evidence="2 3">
    <name type="scientific">Candidatus Nitrospira neomarina</name>
    <dbReference type="NCBI Taxonomy" id="3020899"/>
    <lineage>
        <taxon>Bacteria</taxon>
        <taxon>Pseudomonadati</taxon>
        <taxon>Nitrospirota</taxon>
        <taxon>Nitrospiria</taxon>
        <taxon>Nitrospirales</taxon>
        <taxon>Nitrospiraceae</taxon>
        <taxon>Nitrospira</taxon>
    </lineage>
</organism>
<proteinExistence type="predicted"/>
<feature type="transmembrane region" description="Helical" evidence="1">
    <location>
        <begin position="106"/>
        <end position="131"/>
    </location>
</feature>
<dbReference type="Gene3D" id="1.10.287.1260">
    <property type="match status" value="1"/>
</dbReference>
<dbReference type="Proteomes" id="UP001302494">
    <property type="component" value="Chromosome"/>
</dbReference>
<feature type="transmembrane region" description="Helical" evidence="1">
    <location>
        <begin position="194"/>
        <end position="214"/>
    </location>
</feature>
<sequence>MSKLTETLQVNLGETLPNVLGALGILILGWIVALVVRAGIRKGLGMLNVNQRLRSTTGTTMDVEGGTAVGIYYLILLLVLVAFFNALHLEMVSGPLGTLVDQVMAFVPKLVAGGVLMLIVWVIATVLRTLVSKALQSTTMDEKLSAGAGVRPISANLGNVVFWLVVLLFLPAILGTLEIDGLLIPVQNMVNEMLSMLPNIFGAVLIGVAGWFLAKIVRDLVSNLLTAAGTDRLGEQIGLRGTMSLSHLLALVVYILILVPAVVAALQALEIEVITGPATDMLNTMMSAIPDIFAAAIILGIAFAIARLVSQIVASLLGGLGFDALPEKLGLGQAFGQTTPSSVVGNVLAFFIMLFAVVEAANQLGFHQVSELVTMFIEFGSQVILGSAIIAIGFWLSNLAYEAIIRVHGANSGGVANIARFAILGLVLAMGLRAMGLANEIVNLAFGLTLGAIAVAVALSFGLGGREAAGKQMEHWLSQARGERRG</sequence>
<keyword evidence="1" id="KW-0812">Transmembrane</keyword>
<dbReference type="PANTHER" id="PTHR30221:SF1">
    <property type="entry name" value="SMALL-CONDUCTANCE MECHANOSENSITIVE CHANNEL"/>
    <property type="match status" value="1"/>
</dbReference>
<feature type="transmembrane region" description="Helical" evidence="1">
    <location>
        <begin position="373"/>
        <end position="396"/>
    </location>
</feature>
<dbReference type="InterPro" id="IPR008910">
    <property type="entry name" value="MSC_TM_helix"/>
</dbReference>
<dbReference type="NCBIfam" id="NF033912">
    <property type="entry name" value="msc"/>
    <property type="match status" value="1"/>
</dbReference>
<dbReference type="InterPro" id="IPR045275">
    <property type="entry name" value="MscS_archaea/bacteria_type"/>
</dbReference>
<dbReference type="PANTHER" id="PTHR30221">
    <property type="entry name" value="SMALL-CONDUCTANCE MECHANOSENSITIVE CHANNEL"/>
    <property type="match status" value="1"/>
</dbReference>
<feature type="transmembrane region" description="Helical" evidence="1">
    <location>
        <begin position="441"/>
        <end position="463"/>
    </location>
</feature>
<keyword evidence="3" id="KW-1185">Reference proteome</keyword>
<protein>
    <submittedName>
        <fullName evidence="2">Mechanosensitive ion channel</fullName>
    </submittedName>
</protein>
<feature type="transmembrane region" description="Helical" evidence="1">
    <location>
        <begin position="289"/>
        <end position="322"/>
    </location>
</feature>
<feature type="transmembrane region" description="Helical" evidence="1">
    <location>
        <begin position="343"/>
        <end position="361"/>
    </location>
</feature>
<evidence type="ECO:0000313" key="2">
    <source>
        <dbReference type="EMBL" id="WNM60527.1"/>
    </source>
</evidence>
<keyword evidence="1" id="KW-0472">Membrane</keyword>
<gene>
    <name evidence="2" type="ORF">PQG83_12225</name>
</gene>
<dbReference type="Pfam" id="PF05552">
    <property type="entry name" value="MS_channel_1st_1"/>
    <property type="match status" value="4"/>
</dbReference>
<name>A0AA96GGG9_9BACT</name>
<dbReference type="RefSeq" id="WP_312741394.1">
    <property type="nucleotide sequence ID" value="NZ_CP116968.1"/>
</dbReference>
<dbReference type="EMBL" id="CP116968">
    <property type="protein sequence ID" value="WNM60527.1"/>
    <property type="molecule type" value="Genomic_DNA"/>
</dbReference>
<accession>A0AA96GGG9</accession>
<reference evidence="2 3" key="1">
    <citation type="submission" date="2023-01" db="EMBL/GenBank/DDBJ databases">
        <title>Cultivation and genomic characterization of new, ubiquitous marine nitrite-oxidizing bacteria from the Nitrospirales.</title>
        <authorList>
            <person name="Mueller A.J."/>
            <person name="Daebeler A."/>
            <person name="Herbold C.W."/>
            <person name="Kirkegaard R.H."/>
            <person name="Daims H."/>
        </authorList>
    </citation>
    <scope>NUCLEOTIDE SEQUENCE [LARGE SCALE GENOMIC DNA]</scope>
    <source>
        <strain evidence="2 3">DK</strain>
    </source>
</reference>
<dbReference type="KEGG" id="nneo:PQG83_12225"/>
<dbReference type="GO" id="GO:0008381">
    <property type="term" value="F:mechanosensitive monoatomic ion channel activity"/>
    <property type="evidence" value="ECO:0007669"/>
    <property type="project" value="InterPro"/>
</dbReference>
<feature type="transmembrane region" description="Helical" evidence="1">
    <location>
        <begin position="417"/>
        <end position="435"/>
    </location>
</feature>
<evidence type="ECO:0000313" key="3">
    <source>
        <dbReference type="Proteomes" id="UP001302494"/>
    </source>
</evidence>
<evidence type="ECO:0000256" key="1">
    <source>
        <dbReference type="SAM" id="Phobius"/>
    </source>
</evidence>
<feature type="transmembrane region" description="Helical" evidence="1">
    <location>
        <begin position="152"/>
        <end position="174"/>
    </location>
</feature>